<evidence type="ECO:0000256" key="10">
    <source>
        <dbReference type="ARBA" id="ARBA00023136"/>
    </source>
</evidence>
<comment type="similarity">
    <text evidence="3">Belongs to the tyrosinase family.</text>
</comment>
<protein>
    <recommendedName>
        <fullName evidence="16">L-dopachrome tautomerase</fullName>
        <ecNumber evidence="15">5.3.3.12</ecNumber>
    </recommendedName>
    <alternativeName>
        <fullName evidence="18">L-dopachrome Delta-isomerase</fullName>
    </alternativeName>
    <alternativeName>
        <fullName evidence="17">Tyrosinase-related protein 2</fullName>
    </alternativeName>
</protein>
<evidence type="ECO:0000313" key="23">
    <source>
        <dbReference type="Proteomes" id="UP000242450"/>
    </source>
</evidence>
<dbReference type="SUPFAM" id="SSF48056">
    <property type="entry name" value="Di-copper centre-containing domain"/>
    <property type="match status" value="1"/>
</dbReference>
<evidence type="ECO:0000256" key="11">
    <source>
        <dbReference type="ARBA" id="ARBA00023180"/>
    </source>
</evidence>
<feature type="non-terminal residue" evidence="22">
    <location>
        <position position="346"/>
    </location>
</feature>
<dbReference type="EC" id="5.3.3.12" evidence="15"/>
<evidence type="ECO:0000256" key="14">
    <source>
        <dbReference type="ARBA" id="ARBA00037907"/>
    </source>
</evidence>
<evidence type="ECO:0000256" key="20">
    <source>
        <dbReference type="SAM" id="SignalP"/>
    </source>
</evidence>
<keyword evidence="7" id="KW-0862">Zinc</keyword>
<keyword evidence="23" id="KW-1185">Reference proteome</keyword>
<keyword evidence="6 20" id="KW-0732">Signal</keyword>
<dbReference type="Pfam" id="PF00264">
    <property type="entry name" value="Tyrosinase"/>
    <property type="match status" value="1"/>
</dbReference>
<evidence type="ECO:0000256" key="3">
    <source>
        <dbReference type="ARBA" id="ARBA00009928"/>
    </source>
</evidence>
<keyword evidence="4" id="KW-0812">Transmembrane</keyword>
<dbReference type="Gene3D" id="1.10.1280.10">
    <property type="entry name" value="Di-copper center containing domain from catechol oxidase"/>
    <property type="match status" value="1"/>
</dbReference>
<comment type="function">
    <text evidence="19">Plays a role in melanin biosynthesis. Catalyzes the conversion of L-dopachrome into 5,6-dihydroxyindole-2-carboxylic acid (DHICA).</text>
</comment>
<comment type="cofactor">
    <cofactor evidence="1">
        <name>Zn(2+)</name>
        <dbReference type="ChEBI" id="CHEBI:29105"/>
    </cofactor>
</comment>
<evidence type="ECO:0000256" key="17">
    <source>
        <dbReference type="ARBA" id="ARBA00041443"/>
    </source>
</evidence>
<reference evidence="22 23" key="1">
    <citation type="journal article" date="2018" name="Mol. Genet. Genomics">
        <title>The red deer Cervus elaphus genome CerEla1.0: sequencing, annotating, genes, and chromosomes.</title>
        <authorList>
            <person name="Bana N.A."/>
            <person name="Nyiri A."/>
            <person name="Nagy J."/>
            <person name="Frank K."/>
            <person name="Nagy T."/>
            <person name="Steger V."/>
            <person name="Schiller M."/>
            <person name="Lakatos P."/>
            <person name="Sugar L."/>
            <person name="Horn P."/>
            <person name="Barta E."/>
            <person name="Orosz L."/>
        </authorList>
    </citation>
    <scope>NUCLEOTIDE SEQUENCE [LARGE SCALE GENOMIC DNA]</scope>
    <source>
        <strain evidence="22">Hungarian</strain>
    </source>
</reference>
<keyword evidence="10" id="KW-0472">Membrane</keyword>
<evidence type="ECO:0000256" key="19">
    <source>
        <dbReference type="ARBA" id="ARBA00045930"/>
    </source>
</evidence>
<evidence type="ECO:0000256" key="9">
    <source>
        <dbReference type="ARBA" id="ARBA00023101"/>
    </source>
</evidence>
<evidence type="ECO:0000256" key="2">
    <source>
        <dbReference type="ARBA" id="ARBA00004573"/>
    </source>
</evidence>
<dbReference type="Proteomes" id="UP000242450">
    <property type="component" value="Chromosome 30"/>
</dbReference>
<evidence type="ECO:0000256" key="18">
    <source>
        <dbReference type="ARBA" id="ARBA00042019"/>
    </source>
</evidence>
<feature type="domain" description="Tyrosinase copper-binding" evidence="21">
    <location>
        <begin position="189"/>
        <end position="345"/>
    </location>
</feature>
<accession>A0A212C4N1</accession>
<keyword evidence="12" id="KW-0413">Isomerase</keyword>
<proteinExistence type="inferred from homology"/>
<keyword evidence="8" id="KW-1133">Transmembrane helix</keyword>
<dbReference type="OrthoDB" id="6132182at2759"/>
<evidence type="ECO:0000256" key="4">
    <source>
        <dbReference type="ARBA" id="ARBA00022692"/>
    </source>
</evidence>
<dbReference type="PANTHER" id="PTHR11474">
    <property type="entry name" value="TYROSINASE FAMILY MEMBER"/>
    <property type="match status" value="1"/>
</dbReference>
<dbReference type="PANTHER" id="PTHR11474:SF4">
    <property type="entry name" value="L-DOPACHROME TAUTOMERASE"/>
    <property type="match status" value="1"/>
</dbReference>
<keyword evidence="9" id="KW-0470">Melanin biosynthesis</keyword>
<dbReference type="GO" id="GO:0016491">
    <property type="term" value="F:oxidoreductase activity"/>
    <property type="evidence" value="ECO:0007669"/>
    <property type="project" value="InterPro"/>
</dbReference>
<dbReference type="GO" id="GO:0021847">
    <property type="term" value="P:ventricular zone neuroblast division"/>
    <property type="evidence" value="ECO:0007669"/>
    <property type="project" value="TreeGrafter"/>
</dbReference>
<evidence type="ECO:0000313" key="22">
    <source>
        <dbReference type="EMBL" id="OWK00862.1"/>
    </source>
</evidence>
<keyword evidence="5" id="KW-0479">Metal-binding</keyword>
<dbReference type="InterPro" id="IPR002227">
    <property type="entry name" value="Tyrosinase_Cu-bd"/>
</dbReference>
<evidence type="ECO:0000256" key="5">
    <source>
        <dbReference type="ARBA" id="ARBA00022723"/>
    </source>
</evidence>
<dbReference type="GO" id="GO:0048066">
    <property type="term" value="P:developmental pigmentation"/>
    <property type="evidence" value="ECO:0007669"/>
    <property type="project" value="TreeGrafter"/>
</dbReference>
<comment type="subcellular location">
    <subcellularLocation>
        <location evidence="2">Melanosome membrane</location>
        <topology evidence="2">Single-pass type I membrane protein</topology>
    </subcellularLocation>
</comment>
<feature type="chain" id="PRO_5012736001" description="L-dopachrome tautomerase" evidence="20">
    <location>
        <begin position="24"/>
        <end position="346"/>
    </location>
</feature>
<dbReference type="GO" id="GO:0004167">
    <property type="term" value="F:dopachrome isomerase activity"/>
    <property type="evidence" value="ECO:0007669"/>
    <property type="project" value="UniProtKB-EC"/>
</dbReference>
<organism evidence="22 23">
    <name type="scientific">Cervus elaphus hippelaphus</name>
    <name type="common">European red deer</name>
    <dbReference type="NCBI Taxonomy" id="46360"/>
    <lineage>
        <taxon>Eukaryota</taxon>
        <taxon>Metazoa</taxon>
        <taxon>Chordata</taxon>
        <taxon>Craniata</taxon>
        <taxon>Vertebrata</taxon>
        <taxon>Euteleostomi</taxon>
        <taxon>Mammalia</taxon>
        <taxon>Eutheria</taxon>
        <taxon>Laurasiatheria</taxon>
        <taxon>Artiodactyla</taxon>
        <taxon>Ruminantia</taxon>
        <taxon>Pecora</taxon>
        <taxon>Cervidae</taxon>
        <taxon>Cervinae</taxon>
        <taxon>Cervus</taxon>
    </lineage>
</organism>
<comment type="caution">
    <text evidence="22">The sequence shown here is derived from an EMBL/GenBank/DDBJ whole genome shotgun (WGS) entry which is preliminary data.</text>
</comment>
<dbReference type="InterPro" id="IPR008922">
    <property type="entry name" value="Di-copper_centre_dom_sf"/>
</dbReference>
<name>A0A212C4N1_CEREH</name>
<evidence type="ECO:0000256" key="6">
    <source>
        <dbReference type="ARBA" id="ARBA00022729"/>
    </source>
</evidence>
<sequence>MSPLGWGLLLGCLGCALPPGARAQFPRVCMTVGSLRAKECCPLLGADPANVCGSREGRGQCAEVQTDTRPWSGPYVLRNLDDRERWPRKFFDRTCRCTGNFAGYNCGDCRFGWTGPKCDQKKPLVVRQDVHSLTPQEREQFLGALDLAKYTPHPDYVITTQHWLGLLGPNGTQPQIANCSIYDFFRLTGNESFALPYWNFATGRNECDVCTDQLLGAARQDDPTLISQNSRFSSWEIVCDSLNDYNRRVTLCNGTYEGLLKRNQVGRNSEKLPTLKDIQNCLSLKKFDNPPFFRNSTLSFRNALEGFDKADGTLDSQVMSFHNLVHSFLNGTSALPHSAANDPVFV</sequence>
<comment type="pathway">
    <text evidence="14">Pigment biosynthesis; melanin biosynthesis.</text>
</comment>
<dbReference type="GO" id="GO:0046872">
    <property type="term" value="F:metal ion binding"/>
    <property type="evidence" value="ECO:0007669"/>
    <property type="project" value="UniProtKB-KW"/>
</dbReference>
<gene>
    <name evidence="22" type="ORF">Celaphus_00016715</name>
</gene>
<evidence type="ECO:0000259" key="21">
    <source>
        <dbReference type="Pfam" id="PF00264"/>
    </source>
</evidence>
<evidence type="ECO:0000256" key="8">
    <source>
        <dbReference type="ARBA" id="ARBA00022989"/>
    </source>
</evidence>
<evidence type="ECO:0000256" key="7">
    <source>
        <dbReference type="ARBA" id="ARBA00022833"/>
    </source>
</evidence>
<evidence type="ECO:0000256" key="13">
    <source>
        <dbReference type="ARBA" id="ARBA00036823"/>
    </source>
</evidence>
<feature type="signal peptide" evidence="20">
    <location>
        <begin position="1"/>
        <end position="23"/>
    </location>
</feature>
<dbReference type="InterPro" id="IPR050316">
    <property type="entry name" value="Tyrosinase/Hemocyanin"/>
</dbReference>
<evidence type="ECO:0000256" key="1">
    <source>
        <dbReference type="ARBA" id="ARBA00001947"/>
    </source>
</evidence>
<dbReference type="EMBL" id="MKHE01000030">
    <property type="protein sequence ID" value="OWK00862.1"/>
    <property type="molecule type" value="Genomic_DNA"/>
</dbReference>
<keyword evidence="11" id="KW-0325">Glycoprotein</keyword>
<dbReference type="GO" id="GO:0002052">
    <property type="term" value="P:positive regulation of neuroblast proliferation"/>
    <property type="evidence" value="ECO:0007669"/>
    <property type="project" value="TreeGrafter"/>
</dbReference>
<evidence type="ECO:0000256" key="12">
    <source>
        <dbReference type="ARBA" id="ARBA00023235"/>
    </source>
</evidence>
<evidence type="ECO:0000256" key="16">
    <source>
        <dbReference type="ARBA" id="ARBA00039823"/>
    </source>
</evidence>
<dbReference type="GO" id="GO:0006583">
    <property type="term" value="P:melanin biosynthetic process from tyrosine"/>
    <property type="evidence" value="ECO:0007669"/>
    <property type="project" value="TreeGrafter"/>
</dbReference>
<comment type="catalytic activity">
    <reaction evidence="13">
        <text>L-dopachrome = 5,6-dihydroxyindole-2-carboxylate</text>
        <dbReference type="Rhea" id="RHEA:13041"/>
        <dbReference type="ChEBI" id="CHEBI:16875"/>
        <dbReference type="ChEBI" id="CHEBI:57509"/>
        <dbReference type="EC" id="5.3.3.12"/>
    </reaction>
</comment>
<dbReference type="GO" id="GO:0033162">
    <property type="term" value="C:melanosome membrane"/>
    <property type="evidence" value="ECO:0007669"/>
    <property type="project" value="UniProtKB-SubCell"/>
</dbReference>
<evidence type="ECO:0000256" key="15">
    <source>
        <dbReference type="ARBA" id="ARBA00038932"/>
    </source>
</evidence>
<dbReference type="AlphaFoldDB" id="A0A212C4N1"/>